<dbReference type="Proteomes" id="UP001302719">
    <property type="component" value="Chromosome"/>
</dbReference>
<reference evidence="2 3" key="1">
    <citation type="submission" date="2023-01" db="EMBL/GenBank/DDBJ databases">
        <title>Cultivation and genomic characterization of new, ubiquitous marine nitrite-oxidizing bacteria from the Nitrospirales.</title>
        <authorList>
            <person name="Mueller A.J."/>
            <person name="Daebeler A."/>
            <person name="Herbold C.W."/>
            <person name="Kirkegaard R.H."/>
            <person name="Daims H."/>
        </authorList>
    </citation>
    <scope>NUCLEOTIDE SEQUENCE [LARGE SCALE GENOMIC DNA]</scope>
    <source>
        <strain evidence="2 3">VA</strain>
    </source>
</reference>
<organism evidence="2 3">
    <name type="scientific">Candidatus Nitrospira allomarina</name>
    <dbReference type="NCBI Taxonomy" id="3020900"/>
    <lineage>
        <taxon>Bacteria</taxon>
        <taxon>Pseudomonadati</taxon>
        <taxon>Nitrospirota</taxon>
        <taxon>Nitrospiria</taxon>
        <taxon>Nitrospirales</taxon>
        <taxon>Nitrospiraceae</taxon>
        <taxon>Nitrospira</taxon>
    </lineage>
</organism>
<dbReference type="RefSeq" id="WP_312645454.1">
    <property type="nucleotide sequence ID" value="NZ_CP116967.1"/>
</dbReference>
<keyword evidence="1" id="KW-0812">Transmembrane</keyword>
<accession>A0AA96GF74</accession>
<gene>
    <name evidence="2" type="ORF">PP769_03930</name>
</gene>
<dbReference type="EMBL" id="CP116967">
    <property type="protein sequence ID" value="WNM58925.1"/>
    <property type="molecule type" value="Genomic_DNA"/>
</dbReference>
<protein>
    <submittedName>
        <fullName evidence="2">Uncharacterized protein</fullName>
    </submittedName>
</protein>
<evidence type="ECO:0000313" key="3">
    <source>
        <dbReference type="Proteomes" id="UP001302719"/>
    </source>
</evidence>
<evidence type="ECO:0000313" key="2">
    <source>
        <dbReference type="EMBL" id="WNM58925.1"/>
    </source>
</evidence>
<keyword evidence="3" id="KW-1185">Reference proteome</keyword>
<keyword evidence="1" id="KW-0472">Membrane</keyword>
<feature type="transmembrane region" description="Helical" evidence="1">
    <location>
        <begin position="20"/>
        <end position="42"/>
    </location>
</feature>
<sequence>MPADEIEEAFLGVVFRHVVFFVGEILWDLVCFYIFISVIKLVTIGKYPEGKSAEIPEIITSRWVSLSCFLE</sequence>
<evidence type="ECO:0000256" key="1">
    <source>
        <dbReference type="SAM" id="Phobius"/>
    </source>
</evidence>
<dbReference type="KEGG" id="nall:PP769_03930"/>
<dbReference type="AlphaFoldDB" id="A0AA96GF74"/>
<proteinExistence type="predicted"/>
<name>A0AA96GF74_9BACT</name>
<keyword evidence="1" id="KW-1133">Transmembrane helix</keyword>